<gene>
    <name evidence="1" type="ORF">HPB49_013197</name>
</gene>
<evidence type="ECO:0000313" key="2">
    <source>
        <dbReference type="Proteomes" id="UP000821865"/>
    </source>
</evidence>
<dbReference type="Proteomes" id="UP000821865">
    <property type="component" value="Chromosome 4"/>
</dbReference>
<protein>
    <submittedName>
        <fullName evidence="1">Uncharacterized protein</fullName>
    </submittedName>
</protein>
<proteinExistence type="predicted"/>
<name>A0ACB8CXK5_DERSI</name>
<keyword evidence="2" id="KW-1185">Reference proteome</keyword>
<reference evidence="1" key="1">
    <citation type="submission" date="2020-05" db="EMBL/GenBank/DDBJ databases">
        <title>Large-scale comparative analyses of tick genomes elucidate their genetic diversity and vector capacities.</title>
        <authorList>
            <person name="Jia N."/>
            <person name="Wang J."/>
            <person name="Shi W."/>
            <person name="Du L."/>
            <person name="Sun Y."/>
            <person name="Zhan W."/>
            <person name="Jiang J."/>
            <person name="Wang Q."/>
            <person name="Zhang B."/>
            <person name="Ji P."/>
            <person name="Sakyi L.B."/>
            <person name="Cui X."/>
            <person name="Yuan T."/>
            <person name="Jiang B."/>
            <person name="Yang W."/>
            <person name="Lam T.T.-Y."/>
            <person name="Chang Q."/>
            <person name="Ding S."/>
            <person name="Wang X."/>
            <person name="Zhu J."/>
            <person name="Ruan X."/>
            <person name="Zhao L."/>
            <person name="Wei J."/>
            <person name="Que T."/>
            <person name="Du C."/>
            <person name="Cheng J."/>
            <person name="Dai P."/>
            <person name="Han X."/>
            <person name="Huang E."/>
            <person name="Gao Y."/>
            <person name="Liu J."/>
            <person name="Shao H."/>
            <person name="Ye R."/>
            <person name="Li L."/>
            <person name="Wei W."/>
            <person name="Wang X."/>
            <person name="Wang C."/>
            <person name="Yang T."/>
            <person name="Huo Q."/>
            <person name="Li W."/>
            <person name="Guo W."/>
            <person name="Chen H."/>
            <person name="Zhou L."/>
            <person name="Ni X."/>
            <person name="Tian J."/>
            <person name="Zhou Y."/>
            <person name="Sheng Y."/>
            <person name="Liu T."/>
            <person name="Pan Y."/>
            <person name="Xia L."/>
            <person name="Li J."/>
            <person name="Zhao F."/>
            <person name="Cao W."/>
        </authorList>
    </citation>
    <scope>NUCLEOTIDE SEQUENCE</scope>
    <source>
        <strain evidence="1">Dsil-2018</strain>
    </source>
</reference>
<evidence type="ECO:0000313" key="1">
    <source>
        <dbReference type="EMBL" id="KAH7953867.1"/>
    </source>
</evidence>
<accession>A0ACB8CXK5</accession>
<sequence>MHEDDLTCRQVLDELVEQVSNAADEATLDEMLPTMLSRPLYNYVIVVDSRTTQQRDFISELETNEMGLIVLPEQPWLRRSPDGIANLGGETVLIEIKCTYKYRNAPFLNYEQRTAPASPSLAAAAAFGSSSQAVVLATTSPPSPASQPLAATPPPVSADNERERDPPASIPGVPPGGESKEMVNDDCQGIPQLPSAGMCGAFGRTSPGHEAALAHSPPSAGRDELEGSWPRSRPTSLASPEPHSGFVGGGASVAQEEEANESVVWAIGPMDAECLLPANENEAQSGGPTGVPVDTAMMPDEVNGMRADLADISDETPSGAVSPGGSVVAQSATLLQRFRSSAVPVASAYQPWTEAQMRILAQAEAGLPPGERLVNAALAAVYTTRSLDAIKNLRRQTRYREILAEESAQQQIPASEWPPRQEDGVDLNSENADSFASDLPSAEHAYDVLLSWGLDDRGLAINLTSSPLTMSDLRALYEFFGIKIRRGKTPGARQGDKCKLQRRPDARSRSFKRRLYAEHQRLYGLGPKVLLEELISCAGSREPVSLEDIHETFDSIFTSESPAVPLVGVKGGLPGHCRRFSSEEVALALKGMATASAPGPDGLTVREMRKIPPGVLALVFSNWLTHHNITDELRLSRTVFLPKSLDTSSASDLRPITISSALLRLYFRLLLARLQETYKFHPLKVYFPEIGRHTQTFCFWRVS</sequence>
<dbReference type="EMBL" id="CM023473">
    <property type="protein sequence ID" value="KAH7953867.1"/>
    <property type="molecule type" value="Genomic_DNA"/>
</dbReference>
<organism evidence="1 2">
    <name type="scientific">Dermacentor silvarum</name>
    <name type="common">Tick</name>
    <dbReference type="NCBI Taxonomy" id="543639"/>
    <lineage>
        <taxon>Eukaryota</taxon>
        <taxon>Metazoa</taxon>
        <taxon>Ecdysozoa</taxon>
        <taxon>Arthropoda</taxon>
        <taxon>Chelicerata</taxon>
        <taxon>Arachnida</taxon>
        <taxon>Acari</taxon>
        <taxon>Parasitiformes</taxon>
        <taxon>Ixodida</taxon>
        <taxon>Ixodoidea</taxon>
        <taxon>Ixodidae</taxon>
        <taxon>Rhipicephalinae</taxon>
        <taxon>Dermacentor</taxon>
    </lineage>
</organism>
<comment type="caution">
    <text evidence="1">The sequence shown here is derived from an EMBL/GenBank/DDBJ whole genome shotgun (WGS) entry which is preliminary data.</text>
</comment>